<name>A0A0F9J3C2_9ZZZZ</name>
<keyword evidence="1" id="KW-1133">Transmembrane helix</keyword>
<protein>
    <recommendedName>
        <fullName evidence="3">Alkyl hydroperoxide reductase subunit C/ Thiol specific antioxidant domain-containing protein</fullName>
    </recommendedName>
</protein>
<dbReference type="AlphaFoldDB" id="A0A0F9J3C2"/>
<dbReference type="Gene3D" id="3.40.30.10">
    <property type="entry name" value="Glutaredoxin"/>
    <property type="match status" value="1"/>
</dbReference>
<reference evidence="2" key="1">
    <citation type="journal article" date="2015" name="Nature">
        <title>Complex archaea that bridge the gap between prokaryotes and eukaryotes.</title>
        <authorList>
            <person name="Spang A."/>
            <person name="Saw J.H."/>
            <person name="Jorgensen S.L."/>
            <person name="Zaremba-Niedzwiedzka K."/>
            <person name="Martijn J."/>
            <person name="Lind A.E."/>
            <person name="van Eijk R."/>
            <person name="Schleper C."/>
            <person name="Guy L."/>
            <person name="Ettema T.J."/>
        </authorList>
    </citation>
    <scope>NUCLEOTIDE SEQUENCE</scope>
</reference>
<organism evidence="2">
    <name type="scientific">marine sediment metagenome</name>
    <dbReference type="NCBI Taxonomy" id="412755"/>
    <lineage>
        <taxon>unclassified sequences</taxon>
        <taxon>metagenomes</taxon>
        <taxon>ecological metagenomes</taxon>
    </lineage>
</organism>
<feature type="transmembrane region" description="Helical" evidence="1">
    <location>
        <begin position="26"/>
        <end position="45"/>
    </location>
</feature>
<evidence type="ECO:0000313" key="2">
    <source>
        <dbReference type="EMBL" id="KKM64053.1"/>
    </source>
</evidence>
<sequence length="86" mass="9312">MENAPSSKDEPEAVLNGKKTRRLSPAVLVIGAFYLILMIVLFTGGESMPEVFPAPDFTLANIMGPGEVTLSANKGHPVIIYFFASW</sequence>
<dbReference type="EMBL" id="LAZR01010978">
    <property type="protein sequence ID" value="KKM64053.1"/>
    <property type="molecule type" value="Genomic_DNA"/>
</dbReference>
<dbReference type="InterPro" id="IPR036249">
    <property type="entry name" value="Thioredoxin-like_sf"/>
</dbReference>
<proteinExistence type="predicted"/>
<keyword evidence="1" id="KW-0812">Transmembrane</keyword>
<comment type="caution">
    <text evidence="2">The sequence shown here is derived from an EMBL/GenBank/DDBJ whole genome shotgun (WGS) entry which is preliminary data.</text>
</comment>
<gene>
    <name evidence="2" type="ORF">LCGC14_1505240</name>
</gene>
<accession>A0A0F9J3C2</accession>
<keyword evidence="1" id="KW-0472">Membrane</keyword>
<evidence type="ECO:0000256" key="1">
    <source>
        <dbReference type="SAM" id="Phobius"/>
    </source>
</evidence>
<dbReference type="SUPFAM" id="SSF52833">
    <property type="entry name" value="Thioredoxin-like"/>
    <property type="match status" value="1"/>
</dbReference>
<evidence type="ECO:0008006" key="3">
    <source>
        <dbReference type="Google" id="ProtNLM"/>
    </source>
</evidence>